<dbReference type="OrthoDB" id="5242390at2"/>
<evidence type="ECO:0000259" key="6">
    <source>
        <dbReference type="PROSITE" id="PS50977"/>
    </source>
</evidence>
<comment type="caution">
    <text evidence="7">The sequence shown here is derived from an EMBL/GenBank/DDBJ whole genome shotgun (WGS) entry which is preliminary data.</text>
</comment>
<dbReference type="AlphaFoldDB" id="A0A5C4USP1"/>
<dbReference type="PANTHER" id="PTHR30055:SF229">
    <property type="entry name" value="HTH-TYPE TRANSCRIPTIONAL REPRESSOR RV1474C"/>
    <property type="match status" value="1"/>
</dbReference>
<dbReference type="Gene3D" id="1.10.357.10">
    <property type="entry name" value="Tetracycline Repressor, domain 2"/>
    <property type="match status" value="1"/>
</dbReference>
<feature type="domain" description="HTH tetR-type" evidence="6">
    <location>
        <begin position="10"/>
        <end position="70"/>
    </location>
</feature>
<dbReference type="PRINTS" id="PR00455">
    <property type="entry name" value="HTHTETR"/>
</dbReference>
<protein>
    <submittedName>
        <fullName evidence="7">TetR/AcrR family transcriptional regulator</fullName>
    </submittedName>
</protein>
<dbReference type="InterPro" id="IPR023772">
    <property type="entry name" value="DNA-bd_HTH_TetR-type_CS"/>
</dbReference>
<dbReference type="EMBL" id="VDGT01000021">
    <property type="protein sequence ID" value="TNM26644.1"/>
    <property type="molecule type" value="Genomic_DNA"/>
</dbReference>
<keyword evidence="8" id="KW-1185">Reference proteome</keyword>
<keyword evidence="3 5" id="KW-0238">DNA-binding</keyword>
<dbReference type="InterPro" id="IPR050109">
    <property type="entry name" value="HTH-type_TetR-like_transc_reg"/>
</dbReference>
<dbReference type="Pfam" id="PF00440">
    <property type="entry name" value="TetR_N"/>
    <property type="match status" value="1"/>
</dbReference>
<dbReference type="InterPro" id="IPR009057">
    <property type="entry name" value="Homeodomain-like_sf"/>
</dbReference>
<dbReference type="InterPro" id="IPR001647">
    <property type="entry name" value="HTH_TetR"/>
</dbReference>
<proteinExistence type="predicted"/>
<name>A0A5C4USP1_9ACTN</name>
<keyword evidence="1" id="KW-0678">Repressor</keyword>
<dbReference type="PROSITE" id="PS50977">
    <property type="entry name" value="HTH_TETR_2"/>
    <property type="match status" value="1"/>
</dbReference>
<keyword evidence="2" id="KW-0805">Transcription regulation</keyword>
<organism evidence="7 8">
    <name type="scientific">Streptomyces sedi</name>
    <dbReference type="NCBI Taxonomy" id="555059"/>
    <lineage>
        <taxon>Bacteria</taxon>
        <taxon>Bacillati</taxon>
        <taxon>Actinomycetota</taxon>
        <taxon>Actinomycetes</taxon>
        <taxon>Kitasatosporales</taxon>
        <taxon>Streptomycetaceae</taxon>
        <taxon>Streptomyces</taxon>
    </lineage>
</organism>
<dbReference type="PROSITE" id="PS01081">
    <property type="entry name" value="HTH_TETR_1"/>
    <property type="match status" value="1"/>
</dbReference>
<accession>A0A5C4USP1</accession>
<dbReference type="RefSeq" id="WP_139648455.1">
    <property type="nucleotide sequence ID" value="NZ_BAAAZS010000154.1"/>
</dbReference>
<sequence length="213" mass="23142">MARVSPEHLAARRQQILDGAARCFARDGFHGTSMQDVLRETGLSAGAVYRYFPSKDAIIGALAANVLATIGRSFERLVESAHPPPPDELLAHGLRKVGEELGFPPSMVIQVWAETLRNPELRAVFQDGFEHLLTLWARIVVTYQREGRMRADVAPEAVARALAASVQGFLLQRGLFGGIEASVFTEGIRGLMSFDHGADGRPAEDAGEHDRAG</sequence>
<evidence type="ECO:0000256" key="1">
    <source>
        <dbReference type="ARBA" id="ARBA00022491"/>
    </source>
</evidence>
<evidence type="ECO:0000256" key="2">
    <source>
        <dbReference type="ARBA" id="ARBA00023015"/>
    </source>
</evidence>
<feature type="DNA-binding region" description="H-T-H motif" evidence="5">
    <location>
        <begin position="33"/>
        <end position="52"/>
    </location>
</feature>
<reference evidence="7 8" key="1">
    <citation type="submission" date="2019-06" db="EMBL/GenBank/DDBJ databases">
        <title>Draft genome of Streptomyces sedi sp. JCM16909.</title>
        <authorList>
            <person name="Klykleung N."/>
            <person name="Tanasupawat S."/>
            <person name="Kudo T."/>
            <person name="Yuki M."/>
            <person name="Ohkuma M."/>
        </authorList>
    </citation>
    <scope>NUCLEOTIDE SEQUENCE [LARGE SCALE GENOMIC DNA]</scope>
    <source>
        <strain evidence="7 8">JCM 16909</strain>
    </source>
</reference>
<evidence type="ECO:0000256" key="5">
    <source>
        <dbReference type="PROSITE-ProRule" id="PRU00335"/>
    </source>
</evidence>
<dbReference type="InterPro" id="IPR039538">
    <property type="entry name" value="BetI_C"/>
</dbReference>
<dbReference type="GO" id="GO:0003700">
    <property type="term" value="F:DNA-binding transcription factor activity"/>
    <property type="evidence" value="ECO:0007669"/>
    <property type="project" value="TreeGrafter"/>
</dbReference>
<dbReference type="SUPFAM" id="SSF46689">
    <property type="entry name" value="Homeodomain-like"/>
    <property type="match status" value="1"/>
</dbReference>
<evidence type="ECO:0000256" key="4">
    <source>
        <dbReference type="ARBA" id="ARBA00023163"/>
    </source>
</evidence>
<keyword evidence="4" id="KW-0804">Transcription</keyword>
<gene>
    <name evidence="7" type="ORF">FH715_23100</name>
</gene>
<dbReference type="SUPFAM" id="SSF48498">
    <property type="entry name" value="Tetracyclin repressor-like, C-terminal domain"/>
    <property type="match status" value="1"/>
</dbReference>
<evidence type="ECO:0000313" key="7">
    <source>
        <dbReference type="EMBL" id="TNM26644.1"/>
    </source>
</evidence>
<dbReference type="InterPro" id="IPR036271">
    <property type="entry name" value="Tet_transcr_reg_TetR-rel_C_sf"/>
</dbReference>
<dbReference type="PANTHER" id="PTHR30055">
    <property type="entry name" value="HTH-TYPE TRANSCRIPTIONAL REGULATOR RUTR"/>
    <property type="match status" value="1"/>
</dbReference>
<evidence type="ECO:0000313" key="8">
    <source>
        <dbReference type="Proteomes" id="UP000311713"/>
    </source>
</evidence>
<dbReference type="GO" id="GO:0000976">
    <property type="term" value="F:transcription cis-regulatory region binding"/>
    <property type="evidence" value="ECO:0007669"/>
    <property type="project" value="TreeGrafter"/>
</dbReference>
<dbReference type="Pfam" id="PF13977">
    <property type="entry name" value="TetR_C_6"/>
    <property type="match status" value="1"/>
</dbReference>
<evidence type="ECO:0000256" key="3">
    <source>
        <dbReference type="ARBA" id="ARBA00023125"/>
    </source>
</evidence>
<dbReference type="Proteomes" id="UP000311713">
    <property type="component" value="Unassembled WGS sequence"/>
</dbReference>